<evidence type="ECO:0000313" key="3">
    <source>
        <dbReference type="EMBL" id="MFD1421182.1"/>
    </source>
</evidence>
<protein>
    <submittedName>
        <fullName evidence="3">Uncharacterized protein</fullName>
    </submittedName>
</protein>
<organism evidence="3 4">
    <name type="scientific">Lactiplantibacillus songbeiensis</name>
    <dbReference type="NCBI Taxonomy" id="2559920"/>
    <lineage>
        <taxon>Bacteria</taxon>
        <taxon>Bacillati</taxon>
        <taxon>Bacillota</taxon>
        <taxon>Bacilli</taxon>
        <taxon>Lactobacillales</taxon>
        <taxon>Lactobacillaceae</taxon>
        <taxon>Lactiplantibacillus</taxon>
    </lineage>
</organism>
<feature type="transmembrane region" description="Helical" evidence="2">
    <location>
        <begin position="245"/>
        <end position="264"/>
    </location>
</feature>
<feature type="region of interest" description="Disordered" evidence="1">
    <location>
        <begin position="481"/>
        <end position="566"/>
    </location>
</feature>
<keyword evidence="2" id="KW-1133">Transmembrane helix</keyword>
<feature type="compositionally biased region" description="Polar residues" evidence="1">
    <location>
        <begin position="138"/>
        <end position="159"/>
    </location>
</feature>
<gene>
    <name evidence="3" type="ORF">ACFQ5L_09555</name>
</gene>
<dbReference type="Proteomes" id="UP001597188">
    <property type="component" value="Unassembled WGS sequence"/>
</dbReference>
<feature type="compositionally biased region" description="Polar residues" evidence="1">
    <location>
        <begin position="180"/>
        <end position="193"/>
    </location>
</feature>
<evidence type="ECO:0000256" key="2">
    <source>
        <dbReference type="SAM" id="Phobius"/>
    </source>
</evidence>
<sequence>MPKKNNRQKKGLAKRLWHSITEPIPDENDDQANEQIPLAYDLKDPDSSSSQAASADSQPDSEVSEQPVINLDSEATEAPMPTRRSRLAAQSTAAEDLDEAPRSAAVSQAAQPVSEATSTVASATSAPSSASWRHMPTMDTTTSAATGNGQPVISINASEAASADDEPQIPLSREELFEDQQPNAGSAANTKNVSAEPMSRLARHNETDESTLTDTTTTNENPHLKKKQKPVKPHQKPKSHRSGKLVAAGVGILIVAALGFMFMWTHAKTTQAQAKANAEEIVKEIYTTDAQRDLRSGASSDKLDQLQTYIDELSKSDEKSSLQRQHDTAAKMLTLRSRVEGLYTGKLIKSAVTTKTVKAAQAEIKDSGLTSKKVYFTKKLATQLTATGKTVKKVQGYHKDFKALYTKKDKLKSTVSTLEVDSVLKHLKNYRTKSQLAADDYTTLKADRKALAKSESSAAAASASAYSDSVASSSMSESAASSSAAEESSSSDDSTYSSSDDTSSTGTTSAGNNTTTSSAKHSSSTTTSTDNSQTTGTGTGNGTSDSTTTGNDTTGTTGDNMTTTTN</sequence>
<evidence type="ECO:0000256" key="1">
    <source>
        <dbReference type="SAM" id="MobiDB-lite"/>
    </source>
</evidence>
<feature type="compositionally biased region" description="Basic residues" evidence="1">
    <location>
        <begin position="224"/>
        <end position="243"/>
    </location>
</feature>
<keyword evidence="2" id="KW-0472">Membrane</keyword>
<accession>A0ABW4C1B2</accession>
<feature type="compositionally biased region" description="Low complexity" evidence="1">
    <location>
        <begin position="102"/>
        <end position="131"/>
    </location>
</feature>
<feature type="region of interest" description="Disordered" evidence="1">
    <location>
        <begin position="1"/>
        <end position="243"/>
    </location>
</feature>
<keyword evidence="4" id="KW-1185">Reference proteome</keyword>
<evidence type="ECO:0000313" key="4">
    <source>
        <dbReference type="Proteomes" id="UP001597188"/>
    </source>
</evidence>
<name>A0ABW4C1B2_9LACO</name>
<proteinExistence type="predicted"/>
<reference evidence="4" key="1">
    <citation type="journal article" date="2019" name="Int. J. Syst. Evol. Microbiol.">
        <title>The Global Catalogue of Microorganisms (GCM) 10K type strain sequencing project: providing services to taxonomists for standard genome sequencing and annotation.</title>
        <authorList>
            <consortium name="The Broad Institute Genomics Platform"/>
            <consortium name="The Broad Institute Genome Sequencing Center for Infectious Disease"/>
            <person name="Wu L."/>
            <person name="Ma J."/>
        </authorList>
    </citation>
    <scope>NUCLEOTIDE SEQUENCE [LARGE SCALE GENOMIC DNA]</scope>
    <source>
        <strain evidence="4">CCM 8931</strain>
    </source>
</reference>
<dbReference type="RefSeq" id="WP_137636344.1">
    <property type="nucleotide sequence ID" value="NZ_BJDL01000044.1"/>
</dbReference>
<feature type="compositionally biased region" description="Low complexity" evidence="1">
    <location>
        <begin position="210"/>
        <end position="221"/>
    </location>
</feature>
<keyword evidence="2" id="KW-0812">Transmembrane</keyword>
<dbReference type="EMBL" id="JBHTOJ010000029">
    <property type="protein sequence ID" value="MFD1421182.1"/>
    <property type="molecule type" value="Genomic_DNA"/>
</dbReference>
<feature type="compositionally biased region" description="Low complexity" evidence="1">
    <location>
        <begin position="47"/>
        <end position="61"/>
    </location>
</feature>
<feature type="compositionally biased region" description="Basic residues" evidence="1">
    <location>
        <begin position="1"/>
        <end position="17"/>
    </location>
</feature>
<comment type="caution">
    <text evidence="3">The sequence shown here is derived from an EMBL/GenBank/DDBJ whole genome shotgun (WGS) entry which is preliminary data.</text>
</comment>